<organism evidence="1 2">
    <name type="scientific">Paralvinella palmiformis</name>
    <dbReference type="NCBI Taxonomy" id="53620"/>
    <lineage>
        <taxon>Eukaryota</taxon>
        <taxon>Metazoa</taxon>
        <taxon>Spiralia</taxon>
        <taxon>Lophotrochozoa</taxon>
        <taxon>Annelida</taxon>
        <taxon>Polychaeta</taxon>
        <taxon>Sedentaria</taxon>
        <taxon>Canalipalpata</taxon>
        <taxon>Terebellida</taxon>
        <taxon>Terebelliformia</taxon>
        <taxon>Alvinellidae</taxon>
        <taxon>Paralvinella</taxon>
    </lineage>
</organism>
<proteinExistence type="predicted"/>
<gene>
    <name evidence="1" type="ORF">LSH36_848g00062</name>
</gene>
<accession>A0AAD9IZP0</accession>
<evidence type="ECO:0000313" key="2">
    <source>
        <dbReference type="Proteomes" id="UP001208570"/>
    </source>
</evidence>
<comment type="caution">
    <text evidence="1">The sequence shown here is derived from an EMBL/GenBank/DDBJ whole genome shotgun (WGS) entry which is preliminary data.</text>
</comment>
<protein>
    <submittedName>
        <fullName evidence="1">Uncharacterized protein</fullName>
    </submittedName>
</protein>
<dbReference type="Proteomes" id="UP001208570">
    <property type="component" value="Unassembled WGS sequence"/>
</dbReference>
<dbReference type="EMBL" id="JAODUP010000848">
    <property type="protein sequence ID" value="KAK2143372.1"/>
    <property type="molecule type" value="Genomic_DNA"/>
</dbReference>
<dbReference type="AlphaFoldDB" id="A0AAD9IZP0"/>
<keyword evidence="2" id="KW-1185">Reference proteome</keyword>
<reference evidence="1" key="1">
    <citation type="journal article" date="2023" name="Mol. Biol. Evol.">
        <title>Third-Generation Sequencing Reveals the Adaptive Role of the Epigenome in Three Deep-Sea Polychaetes.</title>
        <authorList>
            <person name="Perez M."/>
            <person name="Aroh O."/>
            <person name="Sun Y."/>
            <person name="Lan Y."/>
            <person name="Juniper S.K."/>
            <person name="Young C.R."/>
            <person name="Angers B."/>
            <person name="Qian P.Y."/>
        </authorList>
    </citation>
    <scope>NUCLEOTIDE SEQUENCE</scope>
    <source>
        <strain evidence="1">P08H-3</strain>
    </source>
</reference>
<name>A0AAD9IZP0_9ANNE</name>
<evidence type="ECO:0000313" key="1">
    <source>
        <dbReference type="EMBL" id="KAK2143372.1"/>
    </source>
</evidence>
<sequence length="441" mass="50483">MKLDKYCKKLDDCYLDMKTEVRTMREIIDPILDDLTPAYITIPYKPGKVETLKSVSSYLKRVLHDGSDDECNIRHQLKHTVTKGKEKYAEFELDDISQLIDSSMVVVQSCKTTKTTIGREGGVFTSEFDDRTKITIPRWALTEDKNITMQNHSIRLSVTWKVRAPQLYIWQRSMKAMPHSNQKLTLEYTADQMESLALSHHQMSVNDTDQPPPQKRRHLDEFDNEVNQQPNNGELQAYQQDVESLSGNQAEVLKKNMPLEATGNIMSFNVPEPTHDKSITIDLPTGFNEKRQVKINGDTYVLIKQRSEWKKIDAVFDKKNLGALRINATSKFEGNLHGEAIQEMTEIDIVTFFFSYNNEQRTIFVECCRKENLTAELQEVKAKGFCQLSAPSPDIKLKTIRGQAQIRVSLSGHLRFKGGDKVLTYEHSLDTAKASDIIEQT</sequence>
<feature type="non-terminal residue" evidence="1">
    <location>
        <position position="1"/>
    </location>
</feature>